<evidence type="ECO:0000259" key="8">
    <source>
        <dbReference type="Pfam" id="PF04545"/>
    </source>
</evidence>
<dbReference type="InterPro" id="IPR014284">
    <property type="entry name" value="RNA_pol_sigma-70_dom"/>
</dbReference>
<dbReference type="GO" id="GO:0016987">
    <property type="term" value="F:sigma factor activity"/>
    <property type="evidence" value="ECO:0007669"/>
    <property type="project" value="UniProtKB-KW"/>
</dbReference>
<organism evidence="9 10">
    <name type="scientific">Actinocrinis puniceicyclus</name>
    <dbReference type="NCBI Taxonomy" id="977794"/>
    <lineage>
        <taxon>Bacteria</taxon>
        <taxon>Bacillati</taxon>
        <taxon>Actinomycetota</taxon>
        <taxon>Actinomycetes</taxon>
        <taxon>Catenulisporales</taxon>
        <taxon>Actinospicaceae</taxon>
        <taxon>Actinocrinis</taxon>
    </lineage>
</organism>
<dbReference type="PROSITE" id="PS01063">
    <property type="entry name" value="SIGMA70_ECF"/>
    <property type="match status" value="1"/>
</dbReference>
<feature type="domain" description="RNA polymerase sigma-70 region 4" evidence="8">
    <location>
        <begin position="117"/>
        <end position="165"/>
    </location>
</feature>
<evidence type="ECO:0000256" key="4">
    <source>
        <dbReference type="ARBA" id="ARBA00023125"/>
    </source>
</evidence>
<evidence type="ECO:0000259" key="7">
    <source>
        <dbReference type="Pfam" id="PF04542"/>
    </source>
</evidence>
<gene>
    <name evidence="9" type="ORF">KGA66_04525</name>
</gene>
<evidence type="ECO:0000256" key="6">
    <source>
        <dbReference type="RuleBase" id="RU000716"/>
    </source>
</evidence>
<dbReference type="InterPro" id="IPR036388">
    <property type="entry name" value="WH-like_DNA-bd_sf"/>
</dbReference>
<dbReference type="EMBL" id="JAGSXH010000009">
    <property type="protein sequence ID" value="MBS2962299.1"/>
    <property type="molecule type" value="Genomic_DNA"/>
</dbReference>
<dbReference type="InterPro" id="IPR007627">
    <property type="entry name" value="RNA_pol_sigma70_r2"/>
</dbReference>
<proteinExistence type="inferred from homology"/>
<dbReference type="InterPro" id="IPR000838">
    <property type="entry name" value="RNA_pol_sigma70_ECF_CS"/>
</dbReference>
<keyword evidence="2 6" id="KW-0805">Transcription regulation</keyword>
<dbReference type="InterPro" id="IPR013325">
    <property type="entry name" value="RNA_pol_sigma_r2"/>
</dbReference>
<keyword evidence="3 6" id="KW-0731">Sigma factor</keyword>
<evidence type="ECO:0000256" key="5">
    <source>
        <dbReference type="ARBA" id="ARBA00023163"/>
    </source>
</evidence>
<dbReference type="NCBIfam" id="TIGR02937">
    <property type="entry name" value="sigma70-ECF"/>
    <property type="match status" value="1"/>
</dbReference>
<evidence type="ECO:0000256" key="1">
    <source>
        <dbReference type="ARBA" id="ARBA00010641"/>
    </source>
</evidence>
<dbReference type="RefSeq" id="WP_211464805.1">
    <property type="nucleotide sequence ID" value="NZ_JAGSXH010000009.1"/>
</dbReference>
<dbReference type="PANTHER" id="PTHR43133">
    <property type="entry name" value="RNA POLYMERASE ECF-TYPE SIGMA FACTO"/>
    <property type="match status" value="1"/>
</dbReference>
<name>A0A8J7WMS5_9ACTN</name>
<protein>
    <recommendedName>
        <fullName evidence="6">RNA polymerase sigma factor</fullName>
    </recommendedName>
</protein>
<reference evidence="9" key="1">
    <citation type="submission" date="2021-04" db="EMBL/GenBank/DDBJ databases">
        <title>Genome based classification of Actinospica acidithermotolerans sp. nov., an actinobacterium isolated from an Indonesian hot spring.</title>
        <authorList>
            <person name="Kusuma A.B."/>
            <person name="Putra K.E."/>
            <person name="Nafisah S."/>
            <person name="Loh J."/>
            <person name="Nouioui I."/>
            <person name="Goodfellow M."/>
        </authorList>
    </citation>
    <scope>NUCLEOTIDE SEQUENCE</scope>
    <source>
        <strain evidence="9">DSM 45618</strain>
    </source>
</reference>
<keyword evidence="4 6" id="KW-0238">DNA-binding</keyword>
<comment type="caution">
    <text evidence="9">The sequence shown here is derived from an EMBL/GenBank/DDBJ whole genome shotgun (WGS) entry which is preliminary data.</text>
</comment>
<evidence type="ECO:0000256" key="3">
    <source>
        <dbReference type="ARBA" id="ARBA00023082"/>
    </source>
</evidence>
<dbReference type="AlphaFoldDB" id="A0A8J7WMS5"/>
<comment type="similarity">
    <text evidence="1 6">Belongs to the sigma-70 factor family. ECF subfamily.</text>
</comment>
<accession>A0A8J7WMS5</accession>
<dbReference type="SUPFAM" id="SSF88946">
    <property type="entry name" value="Sigma2 domain of RNA polymerase sigma factors"/>
    <property type="match status" value="1"/>
</dbReference>
<keyword evidence="10" id="KW-1185">Reference proteome</keyword>
<dbReference type="Gene3D" id="1.10.10.10">
    <property type="entry name" value="Winged helix-like DNA-binding domain superfamily/Winged helix DNA-binding domain"/>
    <property type="match status" value="1"/>
</dbReference>
<feature type="domain" description="RNA polymerase sigma-70 region 2" evidence="7">
    <location>
        <begin position="16"/>
        <end position="83"/>
    </location>
</feature>
<dbReference type="SUPFAM" id="SSF88659">
    <property type="entry name" value="Sigma3 and sigma4 domains of RNA polymerase sigma factors"/>
    <property type="match status" value="1"/>
</dbReference>
<dbReference type="Pfam" id="PF04542">
    <property type="entry name" value="Sigma70_r2"/>
    <property type="match status" value="1"/>
</dbReference>
<dbReference type="GO" id="GO:0003677">
    <property type="term" value="F:DNA binding"/>
    <property type="evidence" value="ECO:0007669"/>
    <property type="project" value="UniProtKB-KW"/>
</dbReference>
<evidence type="ECO:0000256" key="2">
    <source>
        <dbReference type="ARBA" id="ARBA00023015"/>
    </source>
</evidence>
<dbReference type="Proteomes" id="UP000677913">
    <property type="component" value="Unassembled WGS sequence"/>
</dbReference>
<dbReference type="PANTHER" id="PTHR43133:SF52">
    <property type="entry name" value="ECF RNA POLYMERASE SIGMA FACTOR SIGL"/>
    <property type="match status" value="1"/>
</dbReference>
<dbReference type="GO" id="GO:0006352">
    <property type="term" value="P:DNA-templated transcription initiation"/>
    <property type="evidence" value="ECO:0007669"/>
    <property type="project" value="InterPro"/>
</dbReference>
<dbReference type="Pfam" id="PF04545">
    <property type="entry name" value="Sigma70_r4"/>
    <property type="match status" value="1"/>
</dbReference>
<dbReference type="Gene3D" id="1.10.1740.10">
    <property type="match status" value="1"/>
</dbReference>
<sequence>MAASSEVLDEAALRLLYAEHSGPVLAYLLKLTRDRARAEDLLQETMLRAWRRPAAFEPGRGSVRAWLCTVAHNLVVDDARSRAARPTETELTEYTDRADEGVDPYDAALRAWEFADALAALSAEHRAVVIEVYYRRATVAEAARALGIPPGTVKSRTFYALRALRLACQERGITP</sequence>
<keyword evidence="5 6" id="KW-0804">Transcription</keyword>
<dbReference type="NCBIfam" id="NF007227">
    <property type="entry name" value="PRK09645.1"/>
    <property type="match status" value="1"/>
</dbReference>
<dbReference type="InterPro" id="IPR013324">
    <property type="entry name" value="RNA_pol_sigma_r3/r4-like"/>
</dbReference>
<dbReference type="InterPro" id="IPR039425">
    <property type="entry name" value="RNA_pol_sigma-70-like"/>
</dbReference>
<evidence type="ECO:0000313" key="10">
    <source>
        <dbReference type="Proteomes" id="UP000677913"/>
    </source>
</evidence>
<dbReference type="CDD" id="cd06171">
    <property type="entry name" value="Sigma70_r4"/>
    <property type="match status" value="1"/>
</dbReference>
<evidence type="ECO:0000313" key="9">
    <source>
        <dbReference type="EMBL" id="MBS2962299.1"/>
    </source>
</evidence>
<dbReference type="InterPro" id="IPR007630">
    <property type="entry name" value="RNA_pol_sigma70_r4"/>
</dbReference>